<sequence>MSWKRENKGKIPSFEEILEDSIYEKWFNASDLEINCSKISVDIAKEDTFEGFEKRKELSTEFVPRVDQNIQISDNCLKDNMFLESFPPAKGCKFKFLEENRGFNDNFDKKNSIEWSYSSRIEGKGTKFKYSEVRIISKPRRTRLAVPNRTPKAENRPFHMCRNLGLSAGQRRDAEDVVRLWRGRSDTESEVFNCSATFFNAGAKVSMSGKVVVKDGFFGWIGFDNPLPLDMELVQPLNIFGQSSKYIMGSFEGVVKLLVIDLSGI</sequence>
<dbReference type="AlphaFoldDB" id="A0A1I7S2Q5"/>
<reference evidence="2" key="1">
    <citation type="submission" date="2016-11" db="UniProtKB">
        <authorList>
            <consortium name="WormBaseParasite"/>
        </authorList>
    </citation>
    <scope>IDENTIFICATION</scope>
</reference>
<protein>
    <submittedName>
        <fullName evidence="2">Uncharacterized protein</fullName>
    </submittedName>
</protein>
<dbReference type="Proteomes" id="UP000095284">
    <property type="component" value="Unplaced"/>
</dbReference>
<evidence type="ECO:0000313" key="2">
    <source>
        <dbReference type="WBParaSite" id="BXY_0728500.1"/>
    </source>
</evidence>
<organism evidence="1 2">
    <name type="scientific">Bursaphelenchus xylophilus</name>
    <name type="common">Pinewood nematode worm</name>
    <name type="synonym">Aphelenchoides xylophilus</name>
    <dbReference type="NCBI Taxonomy" id="6326"/>
    <lineage>
        <taxon>Eukaryota</taxon>
        <taxon>Metazoa</taxon>
        <taxon>Ecdysozoa</taxon>
        <taxon>Nematoda</taxon>
        <taxon>Chromadorea</taxon>
        <taxon>Rhabditida</taxon>
        <taxon>Tylenchina</taxon>
        <taxon>Tylenchomorpha</taxon>
        <taxon>Aphelenchoidea</taxon>
        <taxon>Aphelenchoididae</taxon>
        <taxon>Bursaphelenchus</taxon>
    </lineage>
</organism>
<evidence type="ECO:0000313" key="1">
    <source>
        <dbReference type="Proteomes" id="UP000095284"/>
    </source>
</evidence>
<dbReference type="WBParaSite" id="BXY_0728500.1">
    <property type="protein sequence ID" value="BXY_0728500.1"/>
    <property type="gene ID" value="BXY_0728500"/>
</dbReference>
<name>A0A1I7S2Q5_BURXY</name>
<accession>A0A1I7S2Q5</accession>
<proteinExistence type="predicted"/>